<protein>
    <submittedName>
        <fullName evidence="1">Uncharacterized protein</fullName>
    </submittedName>
</protein>
<evidence type="ECO:0000313" key="2">
    <source>
        <dbReference type="Proteomes" id="UP001174677"/>
    </source>
</evidence>
<dbReference type="InterPro" id="IPR010683">
    <property type="entry name" value="DUF1262"/>
</dbReference>
<accession>A0ABQ9KSN2</accession>
<dbReference type="Proteomes" id="UP001174677">
    <property type="component" value="Chromosome 16"/>
</dbReference>
<reference evidence="1" key="1">
    <citation type="journal article" date="2023" name="Plant Biotechnol. J.">
        <title>Chromosome-level wild Hevea brasiliensis genome provides new tools for genomic-assisted breeding and valuable loci to elevate rubber yield.</title>
        <authorList>
            <person name="Cheng H."/>
            <person name="Song X."/>
            <person name="Hu Y."/>
            <person name="Wu T."/>
            <person name="Yang Q."/>
            <person name="An Z."/>
            <person name="Feng S."/>
            <person name="Deng Z."/>
            <person name="Wu W."/>
            <person name="Zeng X."/>
            <person name="Tu M."/>
            <person name="Wang X."/>
            <person name="Huang H."/>
        </authorList>
    </citation>
    <scope>NUCLEOTIDE SEQUENCE</scope>
    <source>
        <strain evidence="1">MT/VB/25A 57/8</strain>
    </source>
</reference>
<dbReference type="Pfam" id="PF06880">
    <property type="entry name" value="DUF1262"/>
    <property type="match status" value="1"/>
</dbReference>
<gene>
    <name evidence="1" type="ORF">P3X46_029583</name>
</gene>
<dbReference type="EMBL" id="JARPOI010000016">
    <property type="protein sequence ID" value="KAJ9147418.1"/>
    <property type="molecule type" value="Genomic_DNA"/>
</dbReference>
<dbReference type="PANTHER" id="PTHR31050:SF4">
    <property type="entry name" value="DUF1262 FAMILY PROTEIN (DUF1262)"/>
    <property type="match status" value="1"/>
</dbReference>
<dbReference type="PANTHER" id="PTHR31050">
    <property type="entry name" value="OS08G0413200 PROTEIN"/>
    <property type="match status" value="1"/>
</dbReference>
<keyword evidence="2" id="KW-1185">Reference proteome</keyword>
<comment type="caution">
    <text evidence="1">The sequence shown here is derived from an EMBL/GenBank/DDBJ whole genome shotgun (WGS) entry which is preliminary data.</text>
</comment>
<name>A0ABQ9KSN2_HEVBR</name>
<sequence length="402" mass="46665">MYVTRPLSLYRKFPSALSADTPEGPYTGYLVITDEESEAQDTYCFGACKKKRVKRIPFPQDKILNVIHSSEYQEPLLAKKFWFLPVLDQPLSSSCYYVIKAKGRYKGQACRCSRDVDMGLLCCFKEVIKDVKPKPLDPRNIYQQFKIHRHHGRSFFAKSLAPYGYPPKLLRNKGWEVKISSSSAYKFQLRDDDALGLDDSLRIQLPSFNFPISSRSSSSVIVGTWYCPFVFIREEARIREQMKRSMLYKMTLEQHWEEIYSCDNVNNETNAMIMVNANVQREVDLVFGMEAEKGERVGHGAFIWYRAVGNSDRGRYRGLRVGLSFAIAEKMKWVLEAGGWVDGPERTVRIEKRVEIRCESECEWRRLSCFVLVESFVLKRMDGSLVLKCDFRHTNKIKCKCE</sequence>
<organism evidence="1 2">
    <name type="scientific">Hevea brasiliensis</name>
    <name type="common">Para rubber tree</name>
    <name type="synonym">Siphonia brasiliensis</name>
    <dbReference type="NCBI Taxonomy" id="3981"/>
    <lineage>
        <taxon>Eukaryota</taxon>
        <taxon>Viridiplantae</taxon>
        <taxon>Streptophyta</taxon>
        <taxon>Embryophyta</taxon>
        <taxon>Tracheophyta</taxon>
        <taxon>Spermatophyta</taxon>
        <taxon>Magnoliopsida</taxon>
        <taxon>eudicotyledons</taxon>
        <taxon>Gunneridae</taxon>
        <taxon>Pentapetalae</taxon>
        <taxon>rosids</taxon>
        <taxon>fabids</taxon>
        <taxon>Malpighiales</taxon>
        <taxon>Euphorbiaceae</taxon>
        <taxon>Crotonoideae</taxon>
        <taxon>Micrandreae</taxon>
        <taxon>Hevea</taxon>
    </lineage>
</organism>
<evidence type="ECO:0000313" key="1">
    <source>
        <dbReference type="EMBL" id="KAJ9147418.1"/>
    </source>
</evidence>
<proteinExistence type="predicted"/>